<gene>
    <name evidence="1" type="ORF">L6452_30833</name>
</gene>
<organism evidence="1 2">
    <name type="scientific">Arctium lappa</name>
    <name type="common">Greater burdock</name>
    <name type="synonym">Lappa major</name>
    <dbReference type="NCBI Taxonomy" id="4217"/>
    <lineage>
        <taxon>Eukaryota</taxon>
        <taxon>Viridiplantae</taxon>
        <taxon>Streptophyta</taxon>
        <taxon>Embryophyta</taxon>
        <taxon>Tracheophyta</taxon>
        <taxon>Spermatophyta</taxon>
        <taxon>Magnoliopsida</taxon>
        <taxon>eudicotyledons</taxon>
        <taxon>Gunneridae</taxon>
        <taxon>Pentapetalae</taxon>
        <taxon>asterids</taxon>
        <taxon>campanulids</taxon>
        <taxon>Asterales</taxon>
        <taxon>Asteraceae</taxon>
        <taxon>Carduoideae</taxon>
        <taxon>Cardueae</taxon>
        <taxon>Arctiinae</taxon>
        <taxon>Arctium</taxon>
    </lineage>
</organism>
<dbReference type="EMBL" id="CM042056">
    <property type="protein sequence ID" value="KAI3697736.1"/>
    <property type="molecule type" value="Genomic_DNA"/>
</dbReference>
<reference evidence="1 2" key="2">
    <citation type="journal article" date="2022" name="Mol. Ecol. Resour.">
        <title>The genomes of chicory, endive, great burdock and yacon provide insights into Asteraceae paleo-polyploidization history and plant inulin production.</title>
        <authorList>
            <person name="Fan W."/>
            <person name="Wang S."/>
            <person name="Wang H."/>
            <person name="Wang A."/>
            <person name="Jiang F."/>
            <person name="Liu H."/>
            <person name="Zhao H."/>
            <person name="Xu D."/>
            <person name="Zhang Y."/>
        </authorList>
    </citation>
    <scope>NUCLEOTIDE SEQUENCE [LARGE SCALE GENOMIC DNA]</scope>
    <source>
        <strain evidence="2">cv. Niubang</strain>
    </source>
</reference>
<comment type="caution">
    <text evidence="1">The sequence shown here is derived from an EMBL/GenBank/DDBJ whole genome shotgun (WGS) entry which is preliminary data.</text>
</comment>
<accession>A0ACB8ZK78</accession>
<reference evidence="2" key="1">
    <citation type="journal article" date="2022" name="Mol. Ecol. Resour.">
        <title>The genomes of chicory, endive, great burdock and yacon provide insights into Asteraceae palaeo-polyploidization history and plant inulin production.</title>
        <authorList>
            <person name="Fan W."/>
            <person name="Wang S."/>
            <person name="Wang H."/>
            <person name="Wang A."/>
            <person name="Jiang F."/>
            <person name="Liu H."/>
            <person name="Zhao H."/>
            <person name="Xu D."/>
            <person name="Zhang Y."/>
        </authorList>
    </citation>
    <scope>NUCLEOTIDE SEQUENCE [LARGE SCALE GENOMIC DNA]</scope>
    <source>
        <strain evidence="2">cv. Niubang</strain>
    </source>
</reference>
<dbReference type="Proteomes" id="UP001055879">
    <property type="component" value="Linkage Group LG10"/>
</dbReference>
<proteinExistence type="predicted"/>
<sequence>MGFSIEANLVSMLLVATLCSLAGGVPQVPCYFIFGDSLMDNGNNNDLVTDAKSNVSPYGIDFPDGPTGRFSNGRNTADVIAQLLGFENYIPPFTTAKPEEVSRGVNYASGAAGIRDETAEHLGGRISMNQQLINHATTISRLHGSPDRVRKHLRKCIYTVTMGNNDFINNYFLPEYYQTSTLYTPQQYADILVEQYTKQLSELYQHGARMFGITGAGYSGCAPAIMTRYKTDVCVDEVNIAVLEFNTRLVTALQDLERKLSGSKFIFIEPSLGYSTTDFTVTDKPCCIVSTTIKGEGQCIPNEVPCSGREKYVFWDAYHPTEAVSLVEGSRIYKALSPFYVFRTTTASMATSISLSQAAEVDDFE</sequence>
<evidence type="ECO:0000313" key="2">
    <source>
        <dbReference type="Proteomes" id="UP001055879"/>
    </source>
</evidence>
<evidence type="ECO:0000313" key="1">
    <source>
        <dbReference type="EMBL" id="KAI3697736.1"/>
    </source>
</evidence>
<protein>
    <submittedName>
        <fullName evidence="1">Uncharacterized protein</fullName>
    </submittedName>
</protein>
<keyword evidence="2" id="KW-1185">Reference proteome</keyword>
<name>A0ACB8ZK78_ARCLA</name>